<dbReference type="PATRIC" id="fig|34073.19.peg.5806"/>
<evidence type="ECO:0000313" key="3">
    <source>
        <dbReference type="Proteomes" id="UP000035170"/>
    </source>
</evidence>
<dbReference type="Pfam" id="PF09626">
    <property type="entry name" value="DHC"/>
    <property type="match status" value="1"/>
</dbReference>
<organism evidence="2 3">
    <name type="scientific">Variovorax paradoxus</name>
    <dbReference type="NCBI Taxonomy" id="34073"/>
    <lineage>
        <taxon>Bacteria</taxon>
        <taxon>Pseudomonadati</taxon>
        <taxon>Pseudomonadota</taxon>
        <taxon>Betaproteobacteria</taxon>
        <taxon>Burkholderiales</taxon>
        <taxon>Comamonadaceae</taxon>
        <taxon>Variovorax</taxon>
    </lineage>
</organism>
<sequence length="162" mass="17692">MADRPRLRRQAGAWACAFAGLFAAQAWADDGDRVSRTPLLPKYREECAACHIAYPPGMLSAASWQRVMANLPRHYGTDASLDPGTVSALAGWLAANAATGGRRSEPPPEDRITRSAWFVRKHREVAPATWTLPGVKSAANCTACHTRADQGDFNEHNVRIPR</sequence>
<dbReference type="RefSeq" id="WP_047786918.1">
    <property type="nucleotide sequence ID" value="NZ_JZWI01000037.1"/>
</dbReference>
<evidence type="ECO:0000313" key="2">
    <source>
        <dbReference type="EMBL" id="KLN53180.1"/>
    </source>
</evidence>
<gene>
    <name evidence="2" type="ORF">VPARA_56610</name>
</gene>
<dbReference type="InterPro" id="IPR036280">
    <property type="entry name" value="Multihaem_cyt_sf"/>
</dbReference>
<proteinExistence type="predicted"/>
<keyword evidence="1" id="KW-0732">Signal</keyword>
<dbReference type="InterPro" id="IPR018588">
    <property type="entry name" value="Dihaem_cytochrome-c"/>
</dbReference>
<protein>
    <submittedName>
        <fullName evidence="2">Dihem cytochrome c</fullName>
    </submittedName>
</protein>
<keyword evidence="3" id="KW-1185">Reference proteome</keyword>
<dbReference type="Proteomes" id="UP000035170">
    <property type="component" value="Unassembled WGS sequence"/>
</dbReference>
<dbReference type="SUPFAM" id="SSF48695">
    <property type="entry name" value="Multiheme cytochromes"/>
    <property type="match status" value="1"/>
</dbReference>
<comment type="caution">
    <text evidence="2">The sequence shown here is derived from an EMBL/GenBank/DDBJ whole genome shotgun (WGS) entry which is preliminary data.</text>
</comment>
<accession>A0A0H2M818</accession>
<evidence type="ECO:0000256" key="1">
    <source>
        <dbReference type="SAM" id="SignalP"/>
    </source>
</evidence>
<dbReference type="EMBL" id="JZWI01000037">
    <property type="protein sequence ID" value="KLN53180.1"/>
    <property type="molecule type" value="Genomic_DNA"/>
</dbReference>
<name>A0A0H2M818_VARPD</name>
<dbReference type="AlphaFoldDB" id="A0A0H2M818"/>
<feature type="signal peptide" evidence="1">
    <location>
        <begin position="1"/>
        <end position="28"/>
    </location>
</feature>
<feature type="chain" id="PRO_5002597319" evidence="1">
    <location>
        <begin position="29"/>
        <end position="162"/>
    </location>
</feature>
<reference evidence="2 3" key="1">
    <citation type="submission" date="2015-03" db="EMBL/GenBank/DDBJ databases">
        <title>Genome sequence of Variovorax paradoxus TBEA6.</title>
        <authorList>
            <person name="Poehlein A."/>
            <person name="Schuldes J."/>
            <person name="Wuebbeler J.H."/>
            <person name="Hiessl S."/>
            <person name="Steinbuechel A."/>
            <person name="Daniel R."/>
        </authorList>
    </citation>
    <scope>NUCLEOTIDE SEQUENCE [LARGE SCALE GENOMIC DNA]</scope>
    <source>
        <strain evidence="2 3">TBEA6</strain>
    </source>
</reference>